<proteinExistence type="predicted"/>
<evidence type="ECO:0000313" key="1">
    <source>
        <dbReference type="EMBL" id="AZE53662.1"/>
    </source>
</evidence>
<reference evidence="1 2" key="1">
    <citation type="submission" date="2018-03" db="EMBL/GenBank/DDBJ databases">
        <title>Diversity of phytobeneficial traits revealed by whole-genome analysis of worldwide-isolated phenazine-producing Pseudomonas spp.</title>
        <authorList>
            <person name="Biessy A."/>
            <person name="Novinscak A."/>
            <person name="Blom J."/>
            <person name="Leger G."/>
            <person name="Thomashow L.S."/>
            <person name="Cazorla F.M."/>
            <person name="Josic D."/>
            <person name="Filion M."/>
        </authorList>
    </citation>
    <scope>NUCLEOTIDE SEQUENCE [LARGE SCALE GENOMIC DNA]</scope>
    <source>
        <strain evidence="1 2">30B</strain>
    </source>
</reference>
<dbReference type="RefSeq" id="WP_124376715.1">
    <property type="nucleotide sequence ID" value="NZ_CP027754.1"/>
</dbReference>
<sequence length="172" mass="18287">MSEQVDRATQAVVDSLISGSLSSLSSALVRLALVSPSAFLCATIGLLNTDHPKTVSSIMIGLCGQGTGDFYHADGRVYGAVYTDHMLLCKKAHPSGVGILLEDVRAAVAKARNEHEELILKKVQALEGIFQEIDTLVAGHSYADSKLLSLAHVDLVRGKALLWAALNPPKII</sequence>
<name>A0A3G7U4T1_9PSED</name>
<organism evidence="1 2">
    <name type="scientific">Pseudomonas synxantha</name>
    <dbReference type="NCBI Taxonomy" id="47883"/>
    <lineage>
        <taxon>Bacteria</taxon>
        <taxon>Pseudomonadati</taxon>
        <taxon>Pseudomonadota</taxon>
        <taxon>Gammaproteobacteria</taxon>
        <taxon>Pseudomonadales</taxon>
        <taxon>Pseudomonadaceae</taxon>
        <taxon>Pseudomonas</taxon>
    </lineage>
</organism>
<accession>A0A3G7U4T1</accession>
<gene>
    <name evidence="1" type="ORF">C4K03_1491</name>
</gene>
<dbReference type="EMBL" id="CP027754">
    <property type="protein sequence ID" value="AZE53662.1"/>
    <property type="molecule type" value="Genomic_DNA"/>
</dbReference>
<evidence type="ECO:0000313" key="2">
    <source>
        <dbReference type="Proteomes" id="UP000268696"/>
    </source>
</evidence>
<dbReference type="Proteomes" id="UP000268696">
    <property type="component" value="Chromosome"/>
</dbReference>
<protein>
    <submittedName>
        <fullName evidence="1">Uncharacterized protein</fullName>
    </submittedName>
</protein>
<dbReference type="AlphaFoldDB" id="A0A3G7U4T1"/>